<keyword evidence="8" id="KW-1185">Reference proteome</keyword>
<dbReference type="eggNOG" id="KOG1677">
    <property type="taxonomic scope" value="Eukaryota"/>
</dbReference>
<feature type="domain" description="C3H1-type" evidence="6">
    <location>
        <begin position="794"/>
        <end position="822"/>
    </location>
</feature>
<feature type="region of interest" description="Disordered" evidence="5">
    <location>
        <begin position="247"/>
        <end position="286"/>
    </location>
</feature>
<feature type="compositionally biased region" description="Basic and acidic residues" evidence="5">
    <location>
        <begin position="679"/>
        <end position="691"/>
    </location>
</feature>
<feature type="compositionally biased region" description="Polar residues" evidence="5">
    <location>
        <begin position="373"/>
        <end position="383"/>
    </location>
</feature>
<dbReference type="GO" id="GO:0010468">
    <property type="term" value="P:regulation of gene expression"/>
    <property type="evidence" value="ECO:0007669"/>
    <property type="project" value="UniProtKB-ARBA"/>
</dbReference>
<feature type="compositionally biased region" description="Polar residues" evidence="5">
    <location>
        <begin position="171"/>
        <end position="193"/>
    </location>
</feature>
<proteinExistence type="predicted"/>
<dbReference type="FunFam" id="4.10.1000.10:FF:000003">
    <property type="entry name" value="Zinc finger CCCH domain-containing protein"/>
    <property type="match status" value="1"/>
</dbReference>
<evidence type="ECO:0000256" key="2">
    <source>
        <dbReference type="ARBA" id="ARBA00022771"/>
    </source>
</evidence>
<dbReference type="Pfam" id="PF00642">
    <property type="entry name" value="zf-CCCH"/>
    <property type="match status" value="1"/>
</dbReference>
<keyword evidence="2 4" id="KW-0863">Zinc-finger</keyword>
<dbReference type="STRING" id="31234.E3MYD3"/>
<feature type="compositionally biased region" description="Basic and acidic residues" evidence="5">
    <location>
        <begin position="275"/>
        <end position="286"/>
    </location>
</feature>
<dbReference type="GO" id="GO:0008270">
    <property type="term" value="F:zinc ion binding"/>
    <property type="evidence" value="ECO:0007669"/>
    <property type="project" value="UniProtKB-KW"/>
</dbReference>
<feature type="region of interest" description="Disordered" evidence="5">
    <location>
        <begin position="672"/>
        <end position="697"/>
    </location>
</feature>
<feature type="compositionally biased region" description="Polar residues" evidence="5">
    <location>
        <begin position="1"/>
        <end position="14"/>
    </location>
</feature>
<keyword evidence="1 4" id="KW-0479">Metal-binding</keyword>
<evidence type="ECO:0000256" key="1">
    <source>
        <dbReference type="ARBA" id="ARBA00022723"/>
    </source>
</evidence>
<evidence type="ECO:0000313" key="7">
    <source>
        <dbReference type="EMBL" id="EFP12094.1"/>
    </source>
</evidence>
<evidence type="ECO:0000256" key="3">
    <source>
        <dbReference type="ARBA" id="ARBA00022833"/>
    </source>
</evidence>
<feature type="region of interest" description="Disordered" evidence="5">
    <location>
        <begin position="327"/>
        <end position="383"/>
    </location>
</feature>
<feature type="compositionally biased region" description="Polar residues" evidence="5">
    <location>
        <begin position="492"/>
        <end position="519"/>
    </location>
</feature>
<dbReference type="GO" id="GO:0051252">
    <property type="term" value="P:regulation of RNA metabolic process"/>
    <property type="evidence" value="ECO:0007669"/>
    <property type="project" value="UniProtKB-ARBA"/>
</dbReference>
<evidence type="ECO:0000256" key="4">
    <source>
        <dbReference type="PROSITE-ProRule" id="PRU00723"/>
    </source>
</evidence>
<evidence type="ECO:0000313" key="8">
    <source>
        <dbReference type="Proteomes" id="UP000008281"/>
    </source>
</evidence>
<dbReference type="SUPFAM" id="SSF90229">
    <property type="entry name" value="CCCH zinc finger"/>
    <property type="match status" value="1"/>
</dbReference>
<accession>E3MYD3</accession>
<dbReference type="Proteomes" id="UP000008281">
    <property type="component" value="Unassembled WGS sequence"/>
</dbReference>
<dbReference type="InterPro" id="IPR000571">
    <property type="entry name" value="Znf_CCCH"/>
</dbReference>
<feature type="compositionally biased region" description="Basic and acidic residues" evidence="5">
    <location>
        <begin position="632"/>
        <end position="649"/>
    </location>
</feature>
<dbReference type="InParanoid" id="E3MYD3"/>
<feature type="domain" description="C3H1-type" evidence="6">
    <location>
        <begin position="101"/>
        <end position="129"/>
    </location>
</feature>
<dbReference type="PROSITE" id="PS50103">
    <property type="entry name" value="ZF_C3H1"/>
    <property type="match status" value="2"/>
</dbReference>
<dbReference type="Gene3D" id="4.10.1000.10">
    <property type="entry name" value="Zinc finger, CCCH-type"/>
    <property type="match status" value="1"/>
</dbReference>
<name>E3MYD3_CAERE</name>
<feature type="compositionally biased region" description="Low complexity" evidence="5">
    <location>
        <begin position="327"/>
        <end position="340"/>
    </location>
</feature>
<evidence type="ECO:0000256" key="5">
    <source>
        <dbReference type="SAM" id="MobiDB-lite"/>
    </source>
</evidence>
<protein>
    <submittedName>
        <fullName evidence="7">CRE-GLA-3 protein</fullName>
    </submittedName>
</protein>
<feature type="compositionally biased region" description="Polar residues" evidence="5">
    <location>
        <begin position="257"/>
        <end position="267"/>
    </location>
</feature>
<dbReference type="OrthoDB" id="5844568at2759"/>
<feature type="region of interest" description="Disordered" evidence="5">
    <location>
        <begin position="737"/>
        <end position="756"/>
    </location>
</feature>
<feature type="compositionally biased region" description="Low complexity" evidence="5">
    <location>
        <begin position="570"/>
        <end position="589"/>
    </location>
</feature>
<dbReference type="SMART" id="SM00356">
    <property type="entry name" value="ZnF_C3H1"/>
    <property type="match status" value="2"/>
</dbReference>
<dbReference type="FunCoup" id="E3MYD3">
    <property type="interactions" value="461"/>
</dbReference>
<sequence>MEDQQDYINESASNFKGGPKPKGFSHPQPLLNMSLDKKLDPLPYPIANYETTQTCYPYYQDSMLTNQAYYWPPQWNQSYPYMRAMSASMTSLSCRDHNVALMKTKICDHWRRSGNCSYGDSCWYAHGEDDLRKVVRFQERKGNISQFFQNMYRSNRNIEDKLTGENERPYGSTTYRGVSNSMKDDPSTISKNSEAPPPSKRVSTNVKGLTVNIPPNIAFKEQTANASMPLSPAQERWISMSIGTQPSSTVAEKGNEPTITSSASAATIRNGLDNESEKKASMESVVDRRPGTARFFRDDDADDYGFLSPNPFTYPQSSVFSGGNPSQIASMSSHARSSFSRGPHQRNAMGQQFGGMSFPQSTVPTAPTGRPATLNNGFSDRQPFQLTKSIPTTRSAIVDMPKMTGGVPAQQQQPFHPAIWNVAGELYQRQKDIETCGIRGGGTVEQQNRDAEMARLLSKLNVKDLTYLRYILDNGIPNERDLARQTWNELINNGSQPNQQQPMPTQFMPNNNGLSSTDKNGSDCHCGHNTRRKLSHDSSAMLSSQFPQSHHHQSAVPQHFAQAQHHHHQQLQQHQQQFLQQAQQQQQMLRQHHHNVHYGNARFSAENELAAPPKIFESLLPSDENFSIWLDPKPRKDSNGGIPEADHSNSGDSLLAKMDVLRSQKCPITDEEMMMNRGADSKEVSEGKRSNSESSSPAVLSLMELLSSENLLDESTVPQKTTMFDFDTLKIAETLRSDPTLSGQSSEASSTQKSESPMFFLVDEKTPNYCDTGFQQSGLFTPATPLSTTTVQTPSFMEQCDFFAAAGSCPFGDGCHLSHSIPKDQQQQHLEAV</sequence>
<feature type="region of interest" description="Disordered" evidence="5">
    <location>
        <begin position="492"/>
        <end position="591"/>
    </location>
</feature>
<organism evidence="8">
    <name type="scientific">Caenorhabditis remanei</name>
    <name type="common">Caenorhabditis vulgaris</name>
    <dbReference type="NCBI Taxonomy" id="31234"/>
    <lineage>
        <taxon>Eukaryota</taxon>
        <taxon>Metazoa</taxon>
        <taxon>Ecdysozoa</taxon>
        <taxon>Nematoda</taxon>
        <taxon>Chromadorea</taxon>
        <taxon>Rhabditida</taxon>
        <taxon>Rhabditina</taxon>
        <taxon>Rhabditomorpha</taxon>
        <taxon>Rhabditoidea</taxon>
        <taxon>Rhabditidae</taxon>
        <taxon>Peloderinae</taxon>
        <taxon>Caenorhabditis</taxon>
    </lineage>
</organism>
<dbReference type="OMA" id="QERWISM"/>
<feature type="zinc finger region" description="C3H1-type" evidence="4">
    <location>
        <begin position="101"/>
        <end position="129"/>
    </location>
</feature>
<gene>
    <name evidence="7" type="primary">Cre-gla-3</name>
    <name evidence="7" type="ORF">CRE_30114</name>
</gene>
<dbReference type="SUPFAM" id="SSF81995">
    <property type="entry name" value="beta-sandwich domain of Sec23/24"/>
    <property type="match status" value="1"/>
</dbReference>
<dbReference type="HOGENOM" id="CLU_405031_0_0_1"/>
<dbReference type="AlphaFoldDB" id="E3MYD3"/>
<evidence type="ECO:0000259" key="6">
    <source>
        <dbReference type="PROSITE" id="PS50103"/>
    </source>
</evidence>
<dbReference type="EMBL" id="DS268496">
    <property type="protein sequence ID" value="EFP12094.1"/>
    <property type="molecule type" value="Genomic_DNA"/>
</dbReference>
<dbReference type="InterPro" id="IPR036855">
    <property type="entry name" value="Znf_CCCH_sf"/>
</dbReference>
<feature type="region of interest" description="Disordered" evidence="5">
    <location>
        <begin position="630"/>
        <end position="655"/>
    </location>
</feature>
<keyword evidence="3 4" id="KW-0862">Zinc</keyword>
<feature type="compositionally biased region" description="Low complexity" evidence="5">
    <location>
        <begin position="742"/>
        <end position="756"/>
    </location>
</feature>
<reference evidence="7" key="1">
    <citation type="submission" date="2007-07" db="EMBL/GenBank/DDBJ databases">
        <title>PCAP assembly of the Caenorhabditis remanei genome.</title>
        <authorList>
            <consortium name="The Caenorhabditis remanei Sequencing Consortium"/>
            <person name="Wilson R.K."/>
        </authorList>
    </citation>
    <scope>NUCLEOTIDE SEQUENCE [LARGE SCALE GENOMIC DNA]</scope>
    <source>
        <strain evidence="7">PB4641</strain>
    </source>
</reference>
<feature type="region of interest" description="Disordered" evidence="5">
    <location>
        <begin position="1"/>
        <end position="22"/>
    </location>
</feature>
<feature type="region of interest" description="Disordered" evidence="5">
    <location>
        <begin position="162"/>
        <end position="205"/>
    </location>
</feature>
<feature type="zinc finger region" description="C3H1-type" evidence="4">
    <location>
        <begin position="794"/>
        <end position="822"/>
    </location>
</feature>